<dbReference type="AlphaFoldDB" id="Q4FS60"/>
<evidence type="ECO:0000313" key="2">
    <source>
        <dbReference type="Proteomes" id="UP000000546"/>
    </source>
</evidence>
<gene>
    <name evidence="1" type="ordered locus">Psyc_1298</name>
</gene>
<dbReference type="KEGG" id="par:Psyc_1298"/>
<dbReference type="Proteomes" id="UP000000546">
    <property type="component" value="Chromosome"/>
</dbReference>
<dbReference type="HOGENOM" id="CLU_1902159_0_0_6"/>
<dbReference type="EMBL" id="CP000082">
    <property type="protein sequence ID" value="AAZ19148.1"/>
    <property type="molecule type" value="Genomic_DNA"/>
</dbReference>
<organism evidence="1 2">
    <name type="scientific">Psychrobacter arcticus (strain DSM 17307 / VKM B-2377 / 273-4)</name>
    <dbReference type="NCBI Taxonomy" id="259536"/>
    <lineage>
        <taxon>Bacteria</taxon>
        <taxon>Pseudomonadati</taxon>
        <taxon>Pseudomonadota</taxon>
        <taxon>Gammaproteobacteria</taxon>
        <taxon>Moraxellales</taxon>
        <taxon>Moraxellaceae</taxon>
        <taxon>Psychrobacter</taxon>
    </lineage>
</organism>
<reference evidence="1 2" key="1">
    <citation type="journal article" date="2010" name="Appl. Environ. Microbiol.">
        <title>The genome sequence of Psychrobacter arcticus 273-4, a psychroactive Siberian permafrost bacterium, reveals mechanisms for adaptation to low-temperature growth.</title>
        <authorList>
            <person name="Ayala-del-Rio H.L."/>
            <person name="Chain P.S."/>
            <person name="Grzymski J.J."/>
            <person name="Ponder M.A."/>
            <person name="Ivanova N."/>
            <person name="Bergholz P.W."/>
            <person name="Di Bartolo G."/>
            <person name="Hauser L."/>
            <person name="Land M."/>
            <person name="Bakermans C."/>
            <person name="Rodrigues D."/>
            <person name="Klappenbach J."/>
            <person name="Zarka D."/>
            <person name="Larimer F."/>
            <person name="Richardson P."/>
            <person name="Murray A."/>
            <person name="Thomashow M."/>
            <person name="Tiedje J.M."/>
        </authorList>
    </citation>
    <scope>NUCLEOTIDE SEQUENCE [LARGE SCALE GENOMIC DNA]</scope>
    <source>
        <strain evidence="2">DSM 17307 / VKM B-2377 / 273-4</strain>
    </source>
</reference>
<sequence length="131" mass="15405">MLVKLFWTDRWNNGDLYPEGIILENSSNIKGLIFNFLNDDGGLGLSYLGNWMDEGIKEIKKVKQGSLDFYDMWGQSWGAEVRKDEVLIYWGYDDTELEETMNFSSFYKILTNWMVLISKTPRLETEMLFEC</sequence>
<evidence type="ECO:0000313" key="1">
    <source>
        <dbReference type="EMBL" id="AAZ19148.1"/>
    </source>
</evidence>
<proteinExistence type="predicted"/>
<dbReference type="OrthoDB" id="5680397at2"/>
<dbReference type="RefSeq" id="WP_011280570.1">
    <property type="nucleotide sequence ID" value="NC_007204.1"/>
</dbReference>
<name>Q4FS60_PSYA2</name>
<accession>Q4FS60</accession>
<keyword evidence="2" id="KW-1185">Reference proteome</keyword>
<protein>
    <submittedName>
        <fullName evidence="1">Uncharacterized protein</fullName>
    </submittedName>
</protein>